<comment type="caution">
    <text evidence="1">The sequence shown here is derived from an EMBL/GenBank/DDBJ whole genome shotgun (WGS) entry which is preliminary data.</text>
</comment>
<evidence type="ECO:0008006" key="3">
    <source>
        <dbReference type="Google" id="ProtNLM"/>
    </source>
</evidence>
<organism evidence="1 2">
    <name type="scientific">Mesorhizobium retamae</name>
    <dbReference type="NCBI Taxonomy" id="2912854"/>
    <lineage>
        <taxon>Bacteria</taxon>
        <taxon>Pseudomonadati</taxon>
        <taxon>Pseudomonadota</taxon>
        <taxon>Alphaproteobacteria</taxon>
        <taxon>Hyphomicrobiales</taxon>
        <taxon>Phyllobacteriaceae</taxon>
        <taxon>Mesorhizobium</taxon>
    </lineage>
</organism>
<dbReference type="InterPro" id="IPR027266">
    <property type="entry name" value="TrmE/GcvT-like"/>
</dbReference>
<keyword evidence="2" id="KW-1185">Reference proteome</keyword>
<evidence type="ECO:0000313" key="1">
    <source>
        <dbReference type="EMBL" id="MCG7504168.1"/>
    </source>
</evidence>
<gene>
    <name evidence="1" type="ORF">L4923_03965</name>
</gene>
<proteinExistence type="predicted"/>
<dbReference type="EMBL" id="JAKREW010000002">
    <property type="protein sequence ID" value="MCG7504168.1"/>
    <property type="molecule type" value="Genomic_DNA"/>
</dbReference>
<name>A0ABS9Q9U3_9HYPH</name>
<evidence type="ECO:0000313" key="2">
    <source>
        <dbReference type="Proteomes" id="UP001201701"/>
    </source>
</evidence>
<dbReference type="Proteomes" id="UP001201701">
    <property type="component" value="Unassembled WGS sequence"/>
</dbReference>
<dbReference type="SUPFAM" id="SSF103025">
    <property type="entry name" value="Folate-binding domain"/>
    <property type="match status" value="1"/>
</dbReference>
<accession>A0ABS9Q9U3</accession>
<protein>
    <recommendedName>
        <fullName evidence="3">Sarcosine oxidase subunit gamma</fullName>
    </recommendedName>
</protein>
<dbReference type="RefSeq" id="WP_239362209.1">
    <property type="nucleotide sequence ID" value="NZ_JAKREW010000002.1"/>
</dbReference>
<dbReference type="Gene3D" id="3.30.1360.120">
    <property type="entry name" value="Probable tRNA modification gtpase trme, domain 1"/>
    <property type="match status" value="1"/>
</dbReference>
<reference evidence="1 2" key="1">
    <citation type="submission" date="2022-02" db="EMBL/GenBank/DDBJ databases">
        <title>Draft genome sequence of Mezorhizobium retamae strain IRAMC:0171 isolated from Retama raetam nodules.</title>
        <authorList>
            <person name="Bengaied R."/>
            <person name="Sbissi I."/>
            <person name="Huber K."/>
            <person name="Ghodbane F."/>
            <person name="Nouioui I."/>
            <person name="Tarhouni M."/>
            <person name="Gtari M."/>
        </authorList>
    </citation>
    <scope>NUCLEOTIDE SEQUENCE [LARGE SCALE GENOMIC DNA]</scope>
    <source>
        <strain evidence="1 2">IRAMC:0171</strain>
    </source>
</reference>
<sequence>MRDLAQKWTAVPDWHQAVVELSGLAVRSRAGLHQYLVSGNLDAWSSASGLPTRGAGAFGITGGDRYAVQVARDRVLVVSATPLDIGNGWHEQGFGVTEISAGLHVFEGEGPGLPELIARATPVDPYRASASAAMLFGGVNAIVYRYDAGLRIHVDRSLATYLWSWIGTAGMPVAKS</sequence>